<feature type="region of interest" description="Disordered" evidence="1">
    <location>
        <begin position="39"/>
        <end position="110"/>
    </location>
</feature>
<proteinExistence type="predicted"/>
<reference evidence="2" key="1">
    <citation type="submission" date="2022-04" db="EMBL/GenBank/DDBJ databases">
        <title>Roseomonas acroporae sp. nov., isolated from coral Acropora digitifera.</title>
        <authorList>
            <person name="Sun H."/>
        </authorList>
    </citation>
    <scope>NUCLEOTIDE SEQUENCE</scope>
    <source>
        <strain evidence="2">NAR14</strain>
    </source>
</reference>
<gene>
    <name evidence="2" type="ORF">M0638_02340</name>
</gene>
<dbReference type="Proteomes" id="UP001139516">
    <property type="component" value="Unassembled WGS sequence"/>
</dbReference>
<name>A0A9X1Y4P6_9PROT</name>
<dbReference type="RefSeq" id="WP_248665341.1">
    <property type="nucleotide sequence ID" value="NZ_JALPRX010000007.1"/>
</dbReference>
<evidence type="ECO:0000313" key="2">
    <source>
        <dbReference type="EMBL" id="MCK8783218.1"/>
    </source>
</evidence>
<dbReference type="EMBL" id="JALPRX010000007">
    <property type="protein sequence ID" value="MCK8783218.1"/>
    <property type="molecule type" value="Genomic_DNA"/>
</dbReference>
<dbReference type="Pfam" id="PF07750">
    <property type="entry name" value="GcrA"/>
    <property type="match status" value="1"/>
</dbReference>
<dbReference type="Gene3D" id="1.10.10.60">
    <property type="entry name" value="Homeodomain-like"/>
    <property type="match status" value="1"/>
</dbReference>
<feature type="compositionally biased region" description="Low complexity" evidence="1">
    <location>
        <begin position="66"/>
        <end position="90"/>
    </location>
</feature>
<dbReference type="AlphaFoldDB" id="A0A9X1Y4P6"/>
<feature type="compositionally biased region" description="Pro residues" evidence="1">
    <location>
        <begin position="91"/>
        <end position="108"/>
    </location>
</feature>
<accession>A0A9X1Y4P6</accession>
<keyword evidence="3" id="KW-1185">Reference proteome</keyword>
<sequence>MDWTAEAIERLRALWAEGHSTAEIGRRMGVSKNAVVGKAHRLNLPPRPSPIHREGSAEPGVEGVPARRLPAPRSTAPRAPAQAAAEAPRAAVPPPPEPAAPAPAPMPAAAPARPAAAAPAAVVRPFQRLGARTCCWPLGEPGTPEFRFCGSEAIAGKPYCATHASLAYVKARDRREDAA</sequence>
<evidence type="ECO:0000313" key="3">
    <source>
        <dbReference type="Proteomes" id="UP001139516"/>
    </source>
</evidence>
<comment type="caution">
    <text evidence="2">The sequence shown here is derived from an EMBL/GenBank/DDBJ whole genome shotgun (WGS) entry which is preliminary data.</text>
</comment>
<protein>
    <submittedName>
        <fullName evidence="2">GcrA cell cycle regulator</fullName>
    </submittedName>
</protein>
<dbReference type="InterPro" id="IPR011681">
    <property type="entry name" value="GcrA"/>
</dbReference>
<organism evidence="2 3">
    <name type="scientific">Roseomonas acroporae</name>
    <dbReference type="NCBI Taxonomy" id="2937791"/>
    <lineage>
        <taxon>Bacteria</taxon>
        <taxon>Pseudomonadati</taxon>
        <taxon>Pseudomonadota</taxon>
        <taxon>Alphaproteobacteria</taxon>
        <taxon>Acetobacterales</taxon>
        <taxon>Roseomonadaceae</taxon>
        <taxon>Roseomonas</taxon>
    </lineage>
</organism>
<evidence type="ECO:0000256" key="1">
    <source>
        <dbReference type="SAM" id="MobiDB-lite"/>
    </source>
</evidence>